<keyword evidence="6 8" id="KW-1133">Transmembrane helix</keyword>
<accession>A0A928VMQ5</accession>
<dbReference type="InterPro" id="IPR038731">
    <property type="entry name" value="RgtA/B/C-like"/>
</dbReference>
<dbReference type="InterPro" id="IPR050297">
    <property type="entry name" value="LipidA_mod_glycosyltrf_83"/>
</dbReference>
<evidence type="ECO:0000256" key="6">
    <source>
        <dbReference type="ARBA" id="ARBA00022989"/>
    </source>
</evidence>
<keyword evidence="11" id="KW-1185">Reference proteome</keyword>
<dbReference type="Proteomes" id="UP000625316">
    <property type="component" value="Unassembled WGS sequence"/>
</dbReference>
<proteinExistence type="predicted"/>
<keyword evidence="5 8" id="KW-0812">Transmembrane</keyword>
<gene>
    <name evidence="10" type="ORF">IQ266_12405</name>
</gene>
<feature type="transmembrane region" description="Helical" evidence="8">
    <location>
        <begin position="335"/>
        <end position="352"/>
    </location>
</feature>
<evidence type="ECO:0000259" key="9">
    <source>
        <dbReference type="Pfam" id="PF13231"/>
    </source>
</evidence>
<keyword evidence="7 8" id="KW-0472">Membrane</keyword>
<dbReference type="GO" id="GO:0016763">
    <property type="term" value="F:pentosyltransferase activity"/>
    <property type="evidence" value="ECO:0007669"/>
    <property type="project" value="TreeGrafter"/>
</dbReference>
<dbReference type="RefSeq" id="WP_264325361.1">
    <property type="nucleotide sequence ID" value="NZ_JADEXQ010000038.1"/>
</dbReference>
<feature type="transmembrane region" description="Helical" evidence="8">
    <location>
        <begin position="258"/>
        <end position="278"/>
    </location>
</feature>
<evidence type="ECO:0000256" key="2">
    <source>
        <dbReference type="ARBA" id="ARBA00022475"/>
    </source>
</evidence>
<keyword evidence="2" id="KW-1003">Cell membrane</keyword>
<feature type="transmembrane region" description="Helical" evidence="8">
    <location>
        <begin position="163"/>
        <end position="190"/>
    </location>
</feature>
<comment type="caution">
    <text evidence="10">The sequence shown here is derived from an EMBL/GenBank/DDBJ whole genome shotgun (WGS) entry which is preliminary data.</text>
</comment>
<name>A0A928VMQ5_9CYAN</name>
<dbReference type="Pfam" id="PF13231">
    <property type="entry name" value="PMT_2"/>
    <property type="match status" value="1"/>
</dbReference>
<feature type="transmembrane region" description="Helical" evidence="8">
    <location>
        <begin position="311"/>
        <end position="329"/>
    </location>
</feature>
<protein>
    <submittedName>
        <fullName evidence="10">Glycosyltransferase family 39 protein</fullName>
    </submittedName>
</protein>
<keyword evidence="4" id="KW-0808">Transferase</keyword>
<evidence type="ECO:0000256" key="1">
    <source>
        <dbReference type="ARBA" id="ARBA00004651"/>
    </source>
</evidence>
<dbReference type="EMBL" id="JADEXQ010000038">
    <property type="protein sequence ID" value="MBE9030533.1"/>
    <property type="molecule type" value="Genomic_DNA"/>
</dbReference>
<dbReference type="PANTHER" id="PTHR33908">
    <property type="entry name" value="MANNOSYLTRANSFERASE YKCB-RELATED"/>
    <property type="match status" value="1"/>
</dbReference>
<dbReference type="PANTHER" id="PTHR33908:SF11">
    <property type="entry name" value="MEMBRANE PROTEIN"/>
    <property type="match status" value="1"/>
</dbReference>
<evidence type="ECO:0000256" key="4">
    <source>
        <dbReference type="ARBA" id="ARBA00022679"/>
    </source>
</evidence>
<feature type="transmembrane region" description="Helical" evidence="8">
    <location>
        <begin position="77"/>
        <end position="95"/>
    </location>
</feature>
<evidence type="ECO:0000256" key="8">
    <source>
        <dbReference type="SAM" id="Phobius"/>
    </source>
</evidence>
<feature type="transmembrane region" description="Helical" evidence="8">
    <location>
        <begin position="364"/>
        <end position="387"/>
    </location>
</feature>
<dbReference type="AlphaFoldDB" id="A0A928VMQ5"/>
<feature type="transmembrane region" description="Helical" evidence="8">
    <location>
        <begin position="202"/>
        <end position="223"/>
    </location>
</feature>
<feature type="transmembrane region" description="Helical" evidence="8">
    <location>
        <begin position="12"/>
        <end position="32"/>
    </location>
</feature>
<sequence>MWKSLTQRLRQHPLLLILASGLMTRLFIAKFLPPGFDEAYYFLYTQNPDWSYFDHPPMVAGSTELGISLLGGEISSLSIRLGGVLLYTLTLYLLYRIGKRLFSKQAGILAVAIATIAPIFQVAFGSMTLPDGPLMVFWLASLDVATTEFFPQTGKPYRPTRRLAVLGFLVGLACLSKYHGFILGAGYVGFCLTSKPHRKALFSPWTIASFVLFAAVLFPMVYWNAQHDWASFTFQAERGVPARSFDFARFGKALNTEMLMLFPTIGIPLLWVSLKSLFQQIWRLVFGNPQLAQLDPEQQADYITTQRQRRLILWVSAPVLIGFTVIGGYRQIFPTWAMPGFFTATLLLAERASQLRWRLIKRWLIVSAAIIQVLLLIALSHIVWGIFQNPSQNQILGILPANVEQDGSIELLDIEQLRREFAKQPQLVTALKSADFIYTNRFHLSGHVGMALTPIARKPITCFDKRDMRGFAFWSTATQWLNQTGIYVTTDRFQTREDSAAEYAPYFKSWEKLGEVPLFRGGVEVDRIHVFQGTQLVKPFPRPERATQGA</sequence>
<keyword evidence="3" id="KW-0328">Glycosyltransferase</keyword>
<evidence type="ECO:0000256" key="3">
    <source>
        <dbReference type="ARBA" id="ARBA00022676"/>
    </source>
</evidence>
<dbReference type="GO" id="GO:0009103">
    <property type="term" value="P:lipopolysaccharide biosynthetic process"/>
    <property type="evidence" value="ECO:0007669"/>
    <property type="project" value="UniProtKB-ARBA"/>
</dbReference>
<reference evidence="10" key="1">
    <citation type="submission" date="2020-10" db="EMBL/GenBank/DDBJ databases">
        <authorList>
            <person name="Castelo-Branco R."/>
            <person name="Eusebio N."/>
            <person name="Adriana R."/>
            <person name="Vieira A."/>
            <person name="Brugerolle De Fraissinette N."/>
            <person name="Rezende De Castro R."/>
            <person name="Schneider M.P."/>
            <person name="Vasconcelos V."/>
            <person name="Leao P.N."/>
        </authorList>
    </citation>
    <scope>NUCLEOTIDE SEQUENCE</scope>
    <source>
        <strain evidence="10">LEGE 11480</strain>
    </source>
</reference>
<feature type="domain" description="Glycosyltransferase RgtA/B/C/D-like" evidence="9">
    <location>
        <begin position="54"/>
        <end position="223"/>
    </location>
</feature>
<evidence type="ECO:0000313" key="10">
    <source>
        <dbReference type="EMBL" id="MBE9030533.1"/>
    </source>
</evidence>
<evidence type="ECO:0000256" key="5">
    <source>
        <dbReference type="ARBA" id="ARBA00022692"/>
    </source>
</evidence>
<evidence type="ECO:0000313" key="11">
    <source>
        <dbReference type="Proteomes" id="UP000625316"/>
    </source>
</evidence>
<evidence type="ECO:0000256" key="7">
    <source>
        <dbReference type="ARBA" id="ARBA00023136"/>
    </source>
</evidence>
<feature type="transmembrane region" description="Helical" evidence="8">
    <location>
        <begin position="107"/>
        <end position="129"/>
    </location>
</feature>
<organism evidence="10 11">
    <name type="scientific">Romeriopsis navalis LEGE 11480</name>
    <dbReference type="NCBI Taxonomy" id="2777977"/>
    <lineage>
        <taxon>Bacteria</taxon>
        <taxon>Bacillati</taxon>
        <taxon>Cyanobacteriota</taxon>
        <taxon>Cyanophyceae</taxon>
        <taxon>Leptolyngbyales</taxon>
        <taxon>Leptolyngbyaceae</taxon>
        <taxon>Romeriopsis</taxon>
        <taxon>Romeriopsis navalis</taxon>
    </lineage>
</organism>
<comment type="subcellular location">
    <subcellularLocation>
        <location evidence="1">Cell membrane</location>
        <topology evidence="1">Multi-pass membrane protein</topology>
    </subcellularLocation>
</comment>
<dbReference type="GO" id="GO:0005886">
    <property type="term" value="C:plasma membrane"/>
    <property type="evidence" value="ECO:0007669"/>
    <property type="project" value="UniProtKB-SubCell"/>
</dbReference>